<dbReference type="Gene3D" id="3.10.20.90">
    <property type="entry name" value="Phosphatidylinositol 3-kinase Catalytic Subunit, Chain A, domain 1"/>
    <property type="match status" value="1"/>
</dbReference>
<dbReference type="EMBL" id="JAYWIO010000006">
    <property type="protein sequence ID" value="KAK7255959.1"/>
    <property type="molecule type" value="Genomic_DNA"/>
</dbReference>
<dbReference type="Pfam" id="PF11976">
    <property type="entry name" value="Rad60-SLD"/>
    <property type="match status" value="1"/>
</dbReference>
<dbReference type="CDD" id="cd01763">
    <property type="entry name" value="Ubl_SUMO_like"/>
    <property type="match status" value="1"/>
</dbReference>
<dbReference type="SUPFAM" id="SSF54236">
    <property type="entry name" value="Ubiquitin-like"/>
    <property type="match status" value="1"/>
</dbReference>
<evidence type="ECO:0000313" key="2">
    <source>
        <dbReference type="EMBL" id="KAK7255954.1"/>
    </source>
</evidence>
<proteinExistence type="predicted"/>
<keyword evidence="6" id="KW-1185">Reference proteome</keyword>
<gene>
    <name evidence="2" type="ORF">RIF29_29383</name>
    <name evidence="3" type="ORF">RIF29_29388</name>
    <name evidence="4" type="ORF">RIF29_29394</name>
    <name evidence="5" type="ORF">RIF29_29400</name>
</gene>
<dbReference type="AlphaFoldDB" id="A0AAN9EEH8"/>
<dbReference type="InterPro" id="IPR022617">
    <property type="entry name" value="Rad60/SUMO-like_dom"/>
</dbReference>
<reference evidence="3 6" key="1">
    <citation type="submission" date="2024-01" db="EMBL/GenBank/DDBJ databases">
        <title>The genomes of 5 underutilized Papilionoideae crops provide insights into root nodulation and disease resistanc.</title>
        <authorList>
            <person name="Yuan L."/>
        </authorList>
    </citation>
    <scope>NUCLEOTIDE SEQUENCE [LARGE SCALE GENOMIC DNA]</scope>
    <source>
        <strain evidence="3">ZHUSHIDOU_FW_LH</strain>
        <tissue evidence="3">Leaf</tissue>
    </source>
</reference>
<comment type="caution">
    <text evidence="3">The sequence shown here is derived from an EMBL/GenBank/DDBJ whole genome shotgun (WGS) entry which is preliminary data.</text>
</comment>
<dbReference type="EMBL" id="JAYWIO010000006">
    <property type="protein sequence ID" value="KAK7255971.1"/>
    <property type="molecule type" value="Genomic_DNA"/>
</dbReference>
<evidence type="ECO:0000313" key="6">
    <source>
        <dbReference type="Proteomes" id="UP001372338"/>
    </source>
</evidence>
<evidence type="ECO:0000313" key="3">
    <source>
        <dbReference type="EMBL" id="KAK7255959.1"/>
    </source>
</evidence>
<dbReference type="EMBL" id="JAYWIO010000006">
    <property type="protein sequence ID" value="KAK7255954.1"/>
    <property type="molecule type" value="Genomic_DNA"/>
</dbReference>
<sequence length="114" mass="12533">MFLGAVKDPASDVQCLGARQVNMVCLLFKNGGKYITRSEGPDAKRGNLILYYRTGKNVKFSFLMTDYSVRMELGLGTIHFVGPDGDTLRETHTPQDLGMKDGDVIDAFIPQVCG</sequence>
<evidence type="ECO:0000313" key="5">
    <source>
        <dbReference type="EMBL" id="KAK7255971.1"/>
    </source>
</evidence>
<feature type="domain" description="Rad60/SUMO-like" evidence="1">
    <location>
        <begin position="52"/>
        <end position="109"/>
    </location>
</feature>
<protein>
    <recommendedName>
        <fullName evidence="1">Rad60/SUMO-like domain-containing protein</fullName>
    </recommendedName>
</protein>
<dbReference type="Proteomes" id="UP001372338">
    <property type="component" value="Unassembled WGS sequence"/>
</dbReference>
<evidence type="ECO:0000313" key="4">
    <source>
        <dbReference type="EMBL" id="KAK7255965.1"/>
    </source>
</evidence>
<evidence type="ECO:0000259" key="1">
    <source>
        <dbReference type="Pfam" id="PF11976"/>
    </source>
</evidence>
<name>A0AAN9EEH8_CROPI</name>
<organism evidence="3 6">
    <name type="scientific">Crotalaria pallida</name>
    <name type="common">Smooth rattlebox</name>
    <name type="synonym">Crotalaria striata</name>
    <dbReference type="NCBI Taxonomy" id="3830"/>
    <lineage>
        <taxon>Eukaryota</taxon>
        <taxon>Viridiplantae</taxon>
        <taxon>Streptophyta</taxon>
        <taxon>Embryophyta</taxon>
        <taxon>Tracheophyta</taxon>
        <taxon>Spermatophyta</taxon>
        <taxon>Magnoliopsida</taxon>
        <taxon>eudicotyledons</taxon>
        <taxon>Gunneridae</taxon>
        <taxon>Pentapetalae</taxon>
        <taxon>rosids</taxon>
        <taxon>fabids</taxon>
        <taxon>Fabales</taxon>
        <taxon>Fabaceae</taxon>
        <taxon>Papilionoideae</taxon>
        <taxon>50 kb inversion clade</taxon>
        <taxon>genistoids sensu lato</taxon>
        <taxon>core genistoids</taxon>
        <taxon>Crotalarieae</taxon>
        <taxon>Crotalaria</taxon>
    </lineage>
</organism>
<accession>A0AAN9EEH8</accession>
<dbReference type="EMBL" id="JAYWIO010000006">
    <property type="protein sequence ID" value="KAK7255965.1"/>
    <property type="molecule type" value="Genomic_DNA"/>
</dbReference>
<dbReference type="InterPro" id="IPR029071">
    <property type="entry name" value="Ubiquitin-like_domsf"/>
</dbReference>